<evidence type="ECO:0000313" key="1">
    <source>
        <dbReference type="EMBL" id="KHJ90375.1"/>
    </source>
</evidence>
<keyword evidence="2" id="KW-1185">Reference proteome</keyword>
<name>A0A0B1T4P0_OESDE</name>
<dbReference type="AlphaFoldDB" id="A0A0B1T4P0"/>
<organism evidence="1 2">
    <name type="scientific">Oesophagostomum dentatum</name>
    <name type="common">Nodular worm</name>
    <dbReference type="NCBI Taxonomy" id="61180"/>
    <lineage>
        <taxon>Eukaryota</taxon>
        <taxon>Metazoa</taxon>
        <taxon>Ecdysozoa</taxon>
        <taxon>Nematoda</taxon>
        <taxon>Chromadorea</taxon>
        <taxon>Rhabditida</taxon>
        <taxon>Rhabditina</taxon>
        <taxon>Rhabditomorpha</taxon>
        <taxon>Strongyloidea</taxon>
        <taxon>Strongylidae</taxon>
        <taxon>Oesophagostomum</taxon>
    </lineage>
</organism>
<dbReference type="OrthoDB" id="5814287at2759"/>
<accession>A0A0B1T4P0</accession>
<dbReference type="PANTHER" id="PTHR31751">
    <property type="entry name" value="SI:CH211-108C17.2-RELATED-RELATED"/>
    <property type="match status" value="1"/>
</dbReference>
<evidence type="ECO:0000313" key="2">
    <source>
        <dbReference type="Proteomes" id="UP000053660"/>
    </source>
</evidence>
<gene>
    <name evidence="1" type="ORF">OESDEN_09783</name>
</gene>
<proteinExistence type="predicted"/>
<dbReference type="EMBL" id="KN553085">
    <property type="protein sequence ID" value="KHJ90375.1"/>
    <property type="molecule type" value="Genomic_DNA"/>
</dbReference>
<sequence length="284" mass="32439">MALFSKSTFWRYFQLTRLAVDKVFALHEAVVLGKIREAYEGEEGIDLASDGAYDSRGYSALIGKVVVADLRTKLILHTEVLHRSETDNMSGKMELEGTRRCLRWIARQGMQIRSLTTDRSRAIGKVIREMKEELGPIMHYYDGWHMVKWVGNRLREESKASGCAPIAVWIEKVKTHLWNSIKVGAGKEDMVKNVFNTCLMHVRDVHNWAPTPETGPYTRCGHPPLEGHRPEVMIEGSKAFIRFRNVILNNRLQEDLAKASPYGGTSICEAKNALDRLYCRKEIY</sequence>
<dbReference type="PANTHER" id="PTHR31751:SF42">
    <property type="entry name" value="PROTEIN CBG10204"/>
    <property type="match status" value="1"/>
</dbReference>
<dbReference type="Proteomes" id="UP000053660">
    <property type="component" value="Unassembled WGS sequence"/>
</dbReference>
<reference evidence="1 2" key="1">
    <citation type="submission" date="2014-03" db="EMBL/GenBank/DDBJ databases">
        <title>Draft genome of the hookworm Oesophagostomum dentatum.</title>
        <authorList>
            <person name="Mitreva M."/>
        </authorList>
    </citation>
    <scope>NUCLEOTIDE SEQUENCE [LARGE SCALE GENOMIC DNA]</scope>
    <source>
        <strain evidence="1 2">OD-Hann</strain>
    </source>
</reference>
<protein>
    <submittedName>
        <fullName evidence="1">Uncharacterized protein</fullName>
    </submittedName>
</protein>